<comment type="caution">
    <text evidence="1">The sequence shown here is derived from an EMBL/GenBank/DDBJ whole genome shotgun (WGS) entry which is preliminary data.</text>
</comment>
<dbReference type="RefSeq" id="WP_053428101.1">
    <property type="nucleotide sequence ID" value="NZ_JAMQJB010000001.1"/>
</dbReference>
<accession>A0A0M0G511</accession>
<dbReference type="OrthoDB" id="2868470at2"/>
<gene>
    <name evidence="1" type="ORF">AF331_10595</name>
</gene>
<sequence length="147" mass="16580">MREAIISIVEVINNFHDVVIEVTDGLGLNLTDKDLHFWVMGIIGMLVFFFVYAVSKAAAKMPFGIAGLSFMYTLTFMFVLVFAIEIQQAITQRGNMEFADAIIGLWGFLAFFLIYASIIGVFLVLRSFFKKPPKKKRSPGRTTRSSH</sequence>
<dbReference type="EMBL" id="LGUE01000004">
    <property type="protein sequence ID" value="KON84501.1"/>
    <property type="molecule type" value="Genomic_DNA"/>
</dbReference>
<reference evidence="2" key="1">
    <citation type="submission" date="2015-07" db="EMBL/GenBank/DDBJ databases">
        <title>Fjat-14235 jcm11544.</title>
        <authorList>
            <person name="Liu B."/>
            <person name="Wang J."/>
            <person name="Zhu Y."/>
            <person name="Liu G."/>
            <person name="Chen Q."/>
            <person name="Chen Z."/>
            <person name="Lan J."/>
            <person name="Che J."/>
            <person name="Ge C."/>
            <person name="Shi H."/>
            <person name="Pan Z."/>
            <person name="Liu X."/>
        </authorList>
    </citation>
    <scope>NUCLEOTIDE SEQUENCE [LARGE SCALE GENOMIC DNA]</scope>
    <source>
        <strain evidence="2">JCM 11544</strain>
    </source>
</reference>
<proteinExistence type="predicted"/>
<keyword evidence="2" id="KW-1185">Reference proteome</keyword>
<name>A0A0M0G511_9BACI</name>
<dbReference type="Proteomes" id="UP000037405">
    <property type="component" value="Unassembled WGS sequence"/>
</dbReference>
<organism evidence="1 2">
    <name type="scientific">Rossellomorea marisflavi</name>
    <dbReference type="NCBI Taxonomy" id="189381"/>
    <lineage>
        <taxon>Bacteria</taxon>
        <taxon>Bacillati</taxon>
        <taxon>Bacillota</taxon>
        <taxon>Bacilli</taxon>
        <taxon>Bacillales</taxon>
        <taxon>Bacillaceae</taxon>
        <taxon>Rossellomorea</taxon>
    </lineage>
</organism>
<dbReference type="STRING" id="189381.GCA_900166615_01771"/>
<evidence type="ECO:0000313" key="1">
    <source>
        <dbReference type="EMBL" id="KON84501.1"/>
    </source>
</evidence>
<protein>
    <submittedName>
        <fullName evidence="1">Membrane protein</fullName>
    </submittedName>
</protein>
<dbReference type="AlphaFoldDB" id="A0A0M0G511"/>
<dbReference type="PATRIC" id="fig|189381.12.peg.2127"/>
<evidence type="ECO:0000313" key="2">
    <source>
        <dbReference type="Proteomes" id="UP000037405"/>
    </source>
</evidence>